<gene>
    <name evidence="1" type="ORF">CUN67_24970</name>
</gene>
<accession>A0A6B9GG94</accession>
<dbReference type="AlphaFoldDB" id="A0A6B9GG94"/>
<geneLocation type="plasmid" evidence="2">
    <name>pne1b</name>
</geneLocation>
<evidence type="ECO:0000313" key="1">
    <source>
        <dbReference type="EMBL" id="QGY32246.1"/>
    </source>
</evidence>
<protein>
    <submittedName>
        <fullName evidence="1">Uncharacterized protein</fullName>
    </submittedName>
</protein>
<reference evidence="1 2" key="1">
    <citation type="submission" date="2017-11" db="EMBL/GenBank/DDBJ databases">
        <title>Genome sequence of Pantoea cypripedii NE1.</title>
        <authorList>
            <person name="Nascimento F.X."/>
        </authorList>
    </citation>
    <scope>NUCLEOTIDE SEQUENCE [LARGE SCALE GENOMIC DNA]</scope>
    <source>
        <strain evidence="1 2">NE1</strain>
        <plasmid evidence="2">pne1b</plasmid>
    </source>
</reference>
<name>A0A6B9GG94_PANCY</name>
<keyword evidence="1" id="KW-0614">Plasmid</keyword>
<dbReference type="EMBL" id="CP024770">
    <property type="protein sequence ID" value="QGY32246.1"/>
    <property type="molecule type" value="Genomic_DNA"/>
</dbReference>
<evidence type="ECO:0000313" key="2">
    <source>
        <dbReference type="Proteomes" id="UP000502005"/>
    </source>
</evidence>
<organism evidence="1 2">
    <name type="scientific">Pantoea cypripedii</name>
    <name type="common">Pectobacterium cypripedii</name>
    <name type="synonym">Erwinia cypripedii</name>
    <dbReference type="NCBI Taxonomy" id="55209"/>
    <lineage>
        <taxon>Bacteria</taxon>
        <taxon>Pseudomonadati</taxon>
        <taxon>Pseudomonadota</taxon>
        <taxon>Gammaproteobacteria</taxon>
        <taxon>Enterobacterales</taxon>
        <taxon>Erwiniaceae</taxon>
        <taxon>Pantoea</taxon>
    </lineage>
</organism>
<sequence length="156" mass="17971">MFTIFNITPGMMDIIPAGYMASQSQSSLTGDLVFLITFHEKEKVYSWIFRVLKNSTPRSIRLNNVVIFITVLWRSEPLRKGIYLRGYQRRAGMQNYGLLGSIQCLLMRIFWRGKPLGFMPVRVLSVTIITVFRKKIGKCMVLNCTFVHTISLLQVS</sequence>
<proteinExistence type="predicted"/>
<dbReference type="Proteomes" id="UP000502005">
    <property type="component" value="Plasmid pNE1B"/>
</dbReference>